<keyword evidence="1" id="KW-0175">Coiled coil</keyword>
<feature type="coiled-coil region" evidence="1">
    <location>
        <begin position="2316"/>
        <end position="2343"/>
    </location>
</feature>
<dbReference type="PANTHER" id="PTHR43939:SF50">
    <property type="entry name" value="NUCLEOPORIN"/>
    <property type="match status" value="1"/>
</dbReference>
<feature type="compositionally biased region" description="Polar residues" evidence="2">
    <location>
        <begin position="74"/>
        <end position="95"/>
    </location>
</feature>
<dbReference type="Proteomes" id="UP001457282">
    <property type="component" value="Unassembled WGS sequence"/>
</dbReference>
<name>A0AAW1YEY8_RUBAR</name>
<reference evidence="3 4" key="1">
    <citation type="journal article" date="2023" name="G3 (Bethesda)">
        <title>A chromosome-length genome assembly and annotation of blackberry (Rubus argutus, cv. 'Hillquist').</title>
        <authorList>
            <person name="Bruna T."/>
            <person name="Aryal R."/>
            <person name="Dudchenko O."/>
            <person name="Sargent D.J."/>
            <person name="Mead D."/>
            <person name="Buti M."/>
            <person name="Cavallini A."/>
            <person name="Hytonen T."/>
            <person name="Andres J."/>
            <person name="Pham M."/>
            <person name="Weisz D."/>
            <person name="Mascagni F."/>
            <person name="Usai G."/>
            <person name="Natali L."/>
            <person name="Bassil N."/>
            <person name="Fernandez G.E."/>
            <person name="Lomsadze A."/>
            <person name="Armour M."/>
            <person name="Olukolu B."/>
            <person name="Poorten T."/>
            <person name="Britton C."/>
            <person name="Davik J."/>
            <person name="Ashrafi H."/>
            <person name="Aiden E.L."/>
            <person name="Borodovsky M."/>
            <person name="Worthington M."/>
        </authorList>
    </citation>
    <scope>NUCLEOTIDE SEQUENCE [LARGE SCALE GENOMIC DNA]</scope>
    <source>
        <strain evidence="3">PI 553951</strain>
    </source>
</reference>
<evidence type="ECO:0000256" key="1">
    <source>
        <dbReference type="SAM" id="Coils"/>
    </source>
</evidence>
<feature type="coiled-coil region" evidence="1">
    <location>
        <begin position="1505"/>
        <end position="1616"/>
    </location>
</feature>
<feature type="compositionally biased region" description="Basic residues" evidence="2">
    <location>
        <begin position="14"/>
        <end position="25"/>
    </location>
</feature>
<dbReference type="EMBL" id="JBEDUW010000002">
    <property type="protein sequence ID" value="KAK9946754.1"/>
    <property type="molecule type" value="Genomic_DNA"/>
</dbReference>
<gene>
    <name evidence="3" type="ORF">M0R45_012201</name>
</gene>
<feature type="coiled-coil region" evidence="1">
    <location>
        <begin position="548"/>
        <end position="617"/>
    </location>
</feature>
<sequence>MDKNKSRTDMLAAGRKKLQQFRQKKDKGSGSHGKSTKKSGKSEQHEADADADAVSTATKPTAWSQVREGETESPEGSNSEIVNTSVSNSAESDTSVAVVGPSVPITHEKNVVEIELEKKLNHHQRNWGSVSLKLTLLSRMKRFREGKRESLPSRENIDISLMQEREDQVTDVGAMQEADGLDARQSNPSREAEVELEGDIRPSVSELERSVEPFSGPASYVDEQTDVVDEASAREVEVVLKGDNNLLLAELDTRAELDSRKIDEASVPDGAPMFDGHSASSLALSEADGSSVGSAAVPGSFNEEKLELQFGSGFGQDREERVLVDSEHQEVAEHCHQEHVLDGWERPLETNVMSSDRGSASPVADLSSVSVSQLTEVIKRLNEEEFRLLLKSVESVSSTMLGTTVELLDETSLLRASLIEVREKSQCLAEELAQCRRELQAVACGKEELQNQLHTAKVEVEEVSSRAIELHNNLERAQQDVFRLSTELADCKGLVQTLQVENENLNGTIASVDEDRRSNIKLKWEFGFRKQRIERGLRRRGEHLSCENEKLAIELADSKNSVSALQVENASLNGNLALVTEEKKKLEEEKEYSAYENERLSAELVVLQERLSAEREEQVRYQNYSSLRVEGSCDEHVEERALTDNQSPEDSVVSVREQIGNLRALFKQLLLDATNASLLLKEEQDGRKNAEATFGELKDQNEALEEYSKKLEATNIELGVLYEALEQHRGSIESRNCELLILCESFQLEVTNMKAEHVEVDRKLHVYESRTCQLQSRLHDLHLSSNDMVSQISEQLGNFHKEAAEKVLTLEQYWNSTIDPVLEAIGKLDESLGSVITTTSVSHDYLGRISHFVASVYDAISFIQDLKDKLESSQTEHEAVSILYKEVNKKCDDLHGKNEMVSDLLRKLYGNLTKLLTVLHGSTDESEMYLETEKLPDPLDYKLTARGEEFEELKQRCLDSTTLQKLIEDVKGVLKVEHAEFQVGKTPASHLKSLVSCLVQKCEEADVQVGLSKEDYGSKVVELNLMLEEVQQLNALCLQHESKLIVLRESLHQAEESLLVARSELQGKVNELEQSEQRVSSLREKLTIAVTKGKGLIVQRDGLKHSLTEKSIELERFSQELQLKDARLLEIETKLKAYSESGERVEALESELSYIRNSATALRESFLLKDSALQRIEEILEDLDLPEDFHSRDIIEKIDWLARKAISYTYPATDSDQKTSAGGGAYSDAGFVVMDSWKDDVQPSSDLSEDFKRKYEELQSKFYGVAEQNEMLEQSLMERNNIVQRWEELLDRIEMPSHLRSVEPEDRIEWLKKTLSEVQEDNMSLQQKVVNLENHCVSLTADSENSQRRVSDLEADLRTFIHERDHLSERLGILVNDHEKISAKAAEFEHENEKLQKEVTDMQENVAKMHGNENKLFSIEADLRRLQSLVTDALEDSVSKYEYSGGSSIERLEGLLNKLLESYATLSLENLGHGGAAEGLHTENADATAVGSRSLNTQDPEESDIAALKKELEEVQCELLDVKEERDGYLEKQQSLASELEALNKKVNELQGLLNQEEQKSASVREKLNVAVRKGKSLVQQRDSLKQNIDEINSEVERLRSEIKVGEVKIAQYEQKFRDLSTYPGRVEALESETLFLRNCLNETEQNLQHKANTLSMILNILDKIDVGGDFNYGDPVVKLEQIGKMCLALHADVASSEQEARKSKRAAELLLAELNEVQERNDGLQEELAKSAGELAILSKERDLAEAGKLEAVLSLEKLSTAHSEERKNQFSEFAGLKSGVDQLRKGFHDISSSLAGLFYKELEFLNNMESGIDSCLKSNSADVVDVHPFTATGGFVTSKSDQENFISMNSLSDPNAHGHFDDNFVIEIFTYVSNYVQELLMEIGVLKEKLGEHSMSLHEKTSSVSRLMAIVRGEITCKNESFEALKRDFLQMEMVKKEKDKELFVLHRNAALLFEACTSSVVEIDKRKAELVGNSWAVADLGMTLKSAELPAGGLSFSGEGQLYSEESVRSVADRLLSAASDFATLTGDIVEGSQKEMKLTISNLQKELQEKDVQKERIFMELVSQIKEAEATASSYSMDLESSKTLVHDLEKQLEVMKGERNLFEQRVKELEDGRATSAELQERVRSLTDVIAAKDHEIEELMQALDEEEVQMQGITYKIKELEKIVEQKNLEIENLEASRGKVMKKLSITVNKFDELHHLSASLLAEVEKLQSQLQDRDAEISFLRQEVTRCTNDVLVASQVSNKGSSDEINELLAWFDMNIARVGVHNEYLEDLNNGHVPEQKEVLKKTVDSILSELGDLRAAAQRKDMLLQEERTKVEELIRKGENLEKSLREKESRLNLLEGVEDSGQATITTSEIHEVEPVINKWAASGSSIASQVRSLRKANSEQVAIAIDMDPGSTSRLEDEDDEKVHGFKSLTTSRMVPRFTRPVTDMVDGLWVSCDRTLMRKPILRLGIIFYWAFLHALLATLAIEKPNGLTFGFRGEMELVSRLWLC</sequence>
<evidence type="ECO:0000313" key="4">
    <source>
        <dbReference type="Proteomes" id="UP001457282"/>
    </source>
</evidence>
<feature type="coiled-coil region" evidence="1">
    <location>
        <begin position="418"/>
        <end position="515"/>
    </location>
</feature>
<feature type="coiled-coil region" evidence="1">
    <location>
        <begin position="1698"/>
        <end position="1742"/>
    </location>
</feature>
<feature type="coiled-coil region" evidence="1">
    <location>
        <begin position="680"/>
        <end position="717"/>
    </location>
</feature>
<evidence type="ECO:0000256" key="2">
    <source>
        <dbReference type="SAM" id="MobiDB-lite"/>
    </source>
</evidence>
<evidence type="ECO:0000313" key="3">
    <source>
        <dbReference type="EMBL" id="KAK9946754.1"/>
    </source>
</evidence>
<accession>A0AAW1YEY8</accession>
<feature type="region of interest" description="Disordered" evidence="2">
    <location>
        <begin position="1"/>
        <end position="101"/>
    </location>
</feature>
<dbReference type="Gene3D" id="1.10.287.1490">
    <property type="match status" value="1"/>
</dbReference>
<feature type="compositionally biased region" description="Polar residues" evidence="2">
    <location>
        <begin position="55"/>
        <end position="64"/>
    </location>
</feature>
<keyword evidence="4" id="KW-1185">Reference proteome</keyword>
<organism evidence="3 4">
    <name type="scientific">Rubus argutus</name>
    <name type="common">Southern blackberry</name>
    <dbReference type="NCBI Taxonomy" id="59490"/>
    <lineage>
        <taxon>Eukaryota</taxon>
        <taxon>Viridiplantae</taxon>
        <taxon>Streptophyta</taxon>
        <taxon>Embryophyta</taxon>
        <taxon>Tracheophyta</taxon>
        <taxon>Spermatophyta</taxon>
        <taxon>Magnoliopsida</taxon>
        <taxon>eudicotyledons</taxon>
        <taxon>Gunneridae</taxon>
        <taxon>Pentapetalae</taxon>
        <taxon>rosids</taxon>
        <taxon>fabids</taxon>
        <taxon>Rosales</taxon>
        <taxon>Rosaceae</taxon>
        <taxon>Rosoideae</taxon>
        <taxon>Rosoideae incertae sedis</taxon>
        <taxon>Rubus</taxon>
    </lineage>
</organism>
<feature type="coiled-coil region" evidence="1">
    <location>
        <begin position="1058"/>
        <end position="1092"/>
    </location>
</feature>
<feature type="coiled-coil region" evidence="1">
    <location>
        <begin position="1378"/>
        <end position="1412"/>
    </location>
</feature>
<dbReference type="PANTHER" id="PTHR43939">
    <property type="entry name" value="COILED-COIL DOMAIN-CONTAINING PROTEIN 158"/>
    <property type="match status" value="1"/>
</dbReference>
<protein>
    <submittedName>
        <fullName evidence="3">Uncharacterized protein</fullName>
    </submittedName>
</protein>
<proteinExistence type="predicted"/>
<feature type="coiled-coil region" evidence="1">
    <location>
        <begin position="1308"/>
        <end position="1335"/>
    </location>
</feature>
<feature type="coiled-coil region" evidence="1">
    <location>
        <begin position="2037"/>
        <end position="2232"/>
    </location>
</feature>
<dbReference type="SUPFAM" id="SSF57997">
    <property type="entry name" value="Tropomyosin"/>
    <property type="match status" value="1"/>
</dbReference>
<comment type="caution">
    <text evidence="3">The sequence shown here is derived from an EMBL/GenBank/DDBJ whole genome shotgun (WGS) entry which is preliminary data.</text>
</comment>